<feature type="signal peptide" evidence="1">
    <location>
        <begin position="1"/>
        <end position="31"/>
    </location>
</feature>
<dbReference type="OrthoDB" id="8535650at2"/>
<evidence type="ECO:0000313" key="3">
    <source>
        <dbReference type="Proteomes" id="UP000198263"/>
    </source>
</evidence>
<protein>
    <recommendedName>
        <fullName evidence="4">Transmembrane protein</fullName>
    </recommendedName>
</protein>
<evidence type="ECO:0008006" key="4">
    <source>
        <dbReference type="Google" id="ProtNLM"/>
    </source>
</evidence>
<evidence type="ECO:0000256" key="1">
    <source>
        <dbReference type="SAM" id="SignalP"/>
    </source>
</evidence>
<feature type="chain" id="PRO_5024836390" description="Transmembrane protein" evidence="1">
    <location>
        <begin position="32"/>
        <end position="195"/>
    </location>
</feature>
<reference evidence="2 3" key="1">
    <citation type="submission" date="2016-01" db="EMBL/GenBank/DDBJ databases">
        <authorList>
            <person name="Peeters C."/>
        </authorList>
    </citation>
    <scope>NUCLEOTIDE SEQUENCE [LARGE SCALE GENOMIC DNA]</scope>
    <source>
        <strain evidence="2">LMG 29315</strain>
    </source>
</reference>
<dbReference type="InterPro" id="IPR010835">
    <property type="entry name" value="DUF1439"/>
</dbReference>
<dbReference type="PROSITE" id="PS51318">
    <property type="entry name" value="TAT"/>
    <property type="match status" value="1"/>
</dbReference>
<dbReference type="Pfam" id="PF07273">
    <property type="entry name" value="DUF1439"/>
    <property type="match status" value="1"/>
</dbReference>
<proteinExistence type="predicted"/>
<keyword evidence="3" id="KW-1185">Reference proteome</keyword>
<dbReference type="RefSeq" id="WP_040051855.1">
    <property type="nucleotide sequence ID" value="NZ_FCNV02000001.1"/>
</dbReference>
<keyword evidence="1" id="KW-0732">Signal</keyword>
<dbReference type="AlphaFoldDB" id="A0A658QSI9"/>
<dbReference type="EMBL" id="FCNV02000001">
    <property type="protein sequence ID" value="SAL16298.1"/>
    <property type="molecule type" value="Genomic_DNA"/>
</dbReference>
<accession>A0A658QSI9</accession>
<evidence type="ECO:0000313" key="2">
    <source>
        <dbReference type="EMBL" id="SAL16298.1"/>
    </source>
</evidence>
<dbReference type="Proteomes" id="UP000198263">
    <property type="component" value="Unassembled WGS sequence"/>
</dbReference>
<organism evidence="2 3">
    <name type="scientific">Caballeronia concitans</name>
    <dbReference type="NCBI Taxonomy" id="1777133"/>
    <lineage>
        <taxon>Bacteria</taxon>
        <taxon>Pseudomonadati</taxon>
        <taxon>Pseudomonadota</taxon>
        <taxon>Betaproteobacteria</taxon>
        <taxon>Burkholderiales</taxon>
        <taxon>Burkholderiaceae</taxon>
        <taxon>Caballeronia</taxon>
    </lineage>
</organism>
<sequence>MTHPVAPRRRRLMLAGLAALPAFAFASAARAASIFPFIPDHYTFSQKQVQEAVARKFPLERTARQIFDVVLSNPVVGMAADRNRVTVKVDARLATPFMPNPVNGAFTLSTQLAYDAPSRSVVLVSPTVDDSQLTGDAAQYNQQIAAAGAMLAAQLLDRYPIYTFKPEELQFAGVSYEPGTITVLSNGIRVQIVEK</sequence>
<gene>
    <name evidence="2" type="ORF">AWB72_00938</name>
</gene>
<dbReference type="Gene3D" id="3.15.10.40">
    <property type="entry name" value="Uncharacterised protein PF07273, DUF1439"/>
    <property type="match status" value="1"/>
</dbReference>
<name>A0A658QSI9_9BURK</name>
<comment type="caution">
    <text evidence="2">The sequence shown here is derived from an EMBL/GenBank/DDBJ whole genome shotgun (WGS) entry which is preliminary data.</text>
</comment>
<dbReference type="InterPro" id="IPR006311">
    <property type="entry name" value="TAT_signal"/>
</dbReference>